<dbReference type="InterPro" id="IPR051962">
    <property type="entry name" value="Cuticlin"/>
</dbReference>
<keyword evidence="3" id="KW-1003">Cell membrane</keyword>
<evidence type="ECO:0000313" key="10">
    <source>
        <dbReference type="Proteomes" id="UP000095283"/>
    </source>
</evidence>
<dbReference type="Pfam" id="PF25057">
    <property type="entry name" value="CUT_N"/>
    <property type="match status" value="1"/>
</dbReference>
<feature type="domain" description="ZP" evidence="9">
    <location>
        <begin position="12"/>
        <end position="255"/>
    </location>
</feature>
<dbReference type="InterPro" id="IPR056953">
    <property type="entry name" value="CUT_N"/>
</dbReference>
<evidence type="ECO:0000259" key="9">
    <source>
        <dbReference type="PROSITE" id="PS51034"/>
    </source>
</evidence>
<dbReference type="InterPro" id="IPR057475">
    <property type="entry name" value="CUT_C"/>
</dbReference>
<organism evidence="10 11">
    <name type="scientific">Heterorhabditis bacteriophora</name>
    <name type="common">Entomopathogenic nematode worm</name>
    <dbReference type="NCBI Taxonomy" id="37862"/>
    <lineage>
        <taxon>Eukaryota</taxon>
        <taxon>Metazoa</taxon>
        <taxon>Ecdysozoa</taxon>
        <taxon>Nematoda</taxon>
        <taxon>Chromadorea</taxon>
        <taxon>Rhabditida</taxon>
        <taxon>Rhabditina</taxon>
        <taxon>Rhabditomorpha</taxon>
        <taxon>Strongyloidea</taxon>
        <taxon>Heterorhabditidae</taxon>
        <taxon>Heterorhabditis</taxon>
    </lineage>
</organism>
<dbReference type="Pfam" id="PF25301">
    <property type="entry name" value="CUT_C"/>
    <property type="match status" value="1"/>
</dbReference>
<evidence type="ECO:0000256" key="3">
    <source>
        <dbReference type="ARBA" id="ARBA00022475"/>
    </source>
</evidence>
<keyword evidence="10" id="KW-1185">Reference proteome</keyword>
<dbReference type="GO" id="GO:0042302">
    <property type="term" value="F:structural constituent of cuticle"/>
    <property type="evidence" value="ECO:0007669"/>
    <property type="project" value="UniProtKB-KW"/>
</dbReference>
<feature type="compositionally biased region" description="Basic and acidic residues" evidence="8">
    <location>
        <begin position="559"/>
        <end position="572"/>
    </location>
</feature>
<dbReference type="PANTHER" id="PTHR22907:SF16">
    <property type="entry name" value="ZP DOMAIN-CONTAINING PROTEIN"/>
    <property type="match status" value="1"/>
</dbReference>
<dbReference type="Gene3D" id="6.10.250.1290">
    <property type="match status" value="1"/>
</dbReference>
<dbReference type="PANTHER" id="PTHR22907">
    <property type="entry name" value="GH04558P"/>
    <property type="match status" value="1"/>
</dbReference>
<keyword evidence="5" id="KW-0732">Signal</keyword>
<reference evidence="11" key="1">
    <citation type="submission" date="2016-11" db="UniProtKB">
        <authorList>
            <consortium name="WormBaseParasite"/>
        </authorList>
    </citation>
    <scope>IDENTIFICATION</scope>
</reference>
<keyword evidence="6" id="KW-1133">Transmembrane helix</keyword>
<evidence type="ECO:0000256" key="4">
    <source>
        <dbReference type="ARBA" id="ARBA00022692"/>
    </source>
</evidence>
<evidence type="ECO:0000256" key="1">
    <source>
        <dbReference type="ARBA" id="ARBA00004251"/>
    </source>
</evidence>
<dbReference type="AlphaFoldDB" id="A0A1I7WYD3"/>
<feature type="region of interest" description="Disordered" evidence="8">
    <location>
        <begin position="545"/>
        <end position="582"/>
    </location>
</feature>
<sequence>MSRATLGKAEVECGDETIEVVFLTEAIFEGRIFVIGHANDTRCFSRNTGRRTTSIIINKSECGVVTTRSQSPPGLFSNVKIMISFHDEFITKVDRGYEISCFYMQADKTVTYPITVATQGIAGLTEIAEMPRCRYEVIDPETKDAVDVVTVGSKLLHRWTCDSTAPDLWCMTVHSCRVEDGSGTEFMILDEKGCSIDRYLLDNLEYGPGALQAQKEAHAFKFADKVVVNFQCSVRLDIRNGECAIPKCEDPIIHERRLQPRSAVYITEIPLYANGTVEVDVRAQQIDVLDPQIDFGLDDNNSRIFATLKKLRHQDHCISREKLVLPTAMLLSFIIVTGGLGLGGGGDDNTEKTAEGEDPEVRRININYKLLQGNVSKKVIYKILSLSHGTFIGNIRLEPLRVIFVDIGAPFHFGASTRKFNLTEYNTALNRRIPQLPISVEEARRKTRPRGNVSYIEEEEIINPEDVDPSIGRFRNLVATAIISNNPSKRPSGVDSKNTHEPPRKVVRPGRDFSLASPMCSTLGGMALNAAPDLELYSKTLPEPGVHHLPTHSVTADSDEPHKKKYAKESWPGRKPVATGVL</sequence>
<evidence type="ECO:0000256" key="8">
    <source>
        <dbReference type="SAM" id="MobiDB-lite"/>
    </source>
</evidence>
<dbReference type="GO" id="GO:0005886">
    <property type="term" value="C:plasma membrane"/>
    <property type="evidence" value="ECO:0007669"/>
    <property type="project" value="UniProtKB-SubCell"/>
</dbReference>
<protein>
    <submittedName>
        <fullName evidence="11">ZP domain-containing protein</fullName>
    </submittedName>
</protein>
<evidence type="ECO:0000256" key="5">
    <source>
        <dbReference type="ARBA" id="ARBA00022729"/>
    </source>
</evidence>
<name>A0A1I7WYD3_HETBA</name>
<dbReference type="InterPro" id="IPR001507">
    <property type="entry name" value="ZP_dom"/>
</dbReference>
<keyword evidence="4" id="KW-0812">Transmembrane</keyword>
<keyword evidence="2" id="KW-0193">Cuticle</keyword>
<proteinExistence type="predicted"/>
<feature type="region of interest" description="Disordered" evidence="8">
    <location>
        <begin position="485"/>
        <end position="512"/>
    </location>
</feature>
<evidence type="ECO:0000256" key="6">
    <source>
        <dbReference type="ARBA" id="ARBA00022989"/>
    </source>
</evidence>
<evidence type="ECO:0000313" key="11">
    <source>
        <dbReference type="WBParaSite" id="Hba_10194"/>
    </source>
</evidence>
<evidence type="ECO:0000256" key="2">
    <source>
        <dbReference type="ARBA" id="ARBA00022460"/>
    </source>
</evidence>
<evidence type="ECO:0000256" key="7">
    <source>
        <dbReference type="ARBA" id="ARBA00023136"/>
    </source>
</evidence>
<dbReference type="Proteomes" id="UP000095283">
    <property type="component" value="Unplaced"/>
</dbReference>
<accession>A0A1I7WYD3</accession>
<comment type="subcellular location">
    <subcellularLocation>
        <location evidence="1">Cell membrane</location>
        <topology evidence="1">Single-pass type I membrane protein</topology>
    </subcellularLocation>
</comment>
<dbReference type="WBParaSite" id="Hba_10194">
    <property type="protein sequence ID" value="Hba_10194"/>
    <property type="gene ID" value="Hba_10194"/>
</dbReference>
<dbReference type="SMART" id="SM00241">
    <property type="entry name" value="ZP"/>
    <property type="match status" value="1"/>
</dbReference>
<keyword evidence="7" id="KW-0472">Membrane</keyword>
<dbReference type="PROSITE" id="PS51034">
    <property type="entry name" value="ZP_2"/>
    <property type="match status" value="1"/>
</dbReference>